<proteinExistence type="predicted"/>
<organism evidence="1 2">
    <name type="scientific">Melipona bicolor</name>
    <dbReference type="NCBI Taxonomy" id="60889"/>
    <lineage>
        <taxon>Eukaryota</taxon>
        <taxon>Metazoa</taxon>
        <taxon>Ecdysozoa</taxon>
        <taxon>Arthropoda</taxon>
        <taxon>Hexapoda</taxon>
        <taxon>Insecta</taxon>
        <taxon>Pterygota</taxon>
        <taxon>Neoptera</taxon>
        <taxon>Endopterygota</taxon>
        <taxon>Hymenoptera</taxon>
        <taxon>Apocrita</taxon>
        <taxon>Aculeata</taxon>
        <taxon>Apoidea</taxon>
        <taxon>Anthophila</taxon>
        <taxon>Apidae</taxon>
        <taxon>Melipona</taxon>
    </lineage>
</organism>
<dbReference type="EMBL" id="JAHYIQ010000014">
    <property type="protein sequence ID" value="KAK1126314.1"/>
    <property type="molecule type" value="Genomic_DNA"/>
</dbReference>
<dbReference type="Proteomes" id="UP001177670">
    <property type="component" value="Unassembled WGS sequence"/>
</dbReference>
<keyword evidence="2" id="KW-1185">Reference proteome</keyword>
<sequence length="52" mass="5807">MNEEARIGADMPVILMERRRGSYFGVTPDLTEPEFLTGGSEEMPSHRGLLIV</sequence>
<dbReference type="AlphaFoldDB" id="A0AA40FWF0"/>
<gene>
    <name evidence="1" type="ORF">K0M31_004941</name>
</gene>
<reference evidence="1" key="1">
    <citation type="submission" date="2021-10" db="EMBL/GenBank/DDBJ databases">
        <title>Melipona bicolor Genome sequencing and assembly.</title>
        <authorList>
            <person name="Araujo N.S."/>
            <person name="Arias M.C."/>
        </authorList>
    </citation>
    <scope>NUCLEOTIDE SEQUENCE</scope>
    <source>
        <strain evidence="1">USP_2M_L1-L4_2017</strain>
        <tissue evidence="1">Whole body</tissue>
    </source>
</reference>
<comment type="caution">
    <text evidence="1">The sequence shown here is derived from an EMBL/GenBank/DDBJ whole genome shotgun (WGS) entry which is preliminary data.</text>
</comment>
<evidence type="ECO:0000313" key="1">
    <source>
        <dbReference type="EMBL" id="KAK1126314.1"/>
    </source>
</evidence>
<evidence type="ECO:0000313" key="2">
    <source>
        <dbReference type="Proteomes" id="UP001177670"/>
    </source>
</evidence>
<accession>A0AA40FWF0</accession>
<name>A0AA40FWF0_9HYME</name>
<protein>
    <submittedName>
        <fullName evidence="1">Uncharacterized protein</fullName>
    </submittedName>
</protein>